<dbReference type="InterPro" id="IPR047149">
    <property type="entry name" value="KIF11-like"/>
</dbReference>
<dbReference type="PANTHER" id="PTHR47970">
    <property type="entry name" value="KINESIN-LIKE PROTEIN KIF11"/>
    <property type="match status" value="1"/>
</dbReference>
<dbReference type="Gene3D" id="3.40.850.10">
    <property type="entry name" value="Kinesin motor domain"/>
    <property type="match status" value="1"/>
</dbReference>
<dbReference type="FunFam" id="3.40.850.10:FF:000036">
    <property type="entry name" value="Kinesin-like protein"/>
    <property type="match status" value="1"/>
</dbReference>
<dbReference type="GO" id="GO:0005876">
    <property type="term" value="C:spindle microtubule"/>
    <property type="evidence" value="ECO:0007669"/>
    <property type="project" value="TreeGrafter"/>
</dbReference>
<dbReference type="InterPro" id="IPR027417">
    <property type="entry name" value="P-loop_NTPase"/>
</dbReference>
<evidence type="ECO:0000259" key="13">
    <source>
        <dbReference type="PROSITE" id="PS50067"/>
    </source>
</evidence>
<dbReference type="GO" id="GO:0051231">
    <property type="term" value="P:spindle elongation"/>
    <property type="evidence" value="ECO:0007669"/>
    <property type="project" value="TreeGrafter"/>
</dbReference>
<dbReference type="PROSITE" id="PS50067">
    <property type="entry name" value="KINESIN_MOTOR_2"/>
    <property type="match status" value="1"/>
</dbReference>
<evidence type="ECO:0000256" key="9">
    <source>
        <dbReference type="ARBA" id="ARBA00023175"/>
    </source>
</evidence>
<evidence type="ECO:0000256" key="6">
    <source>
        <dbReference type="ARBA" id="ARBA00022741"/>
    </source>
</evidence>
<dbReference type="GO" id="GO:0005524">
    <property type="term" value="F:ATP binding"/>
    <property type="evidence" value="ECO:0007669"/>
    <property type="project" value="UniProtKB-UniRule"/>
</dbReference>
<reference evidence="14 15" key="1">
    <citation type="journal article" date="2020" name="Nat. Food">
        <title>A phased Vanilla planifolia genome enables genetic improvement of flavour and production.</title>
        <authorList>
            <person name="Hasing T."/>
            <person name="Tang H."/>
            <person name="Brym M."/>
            <person name="Khazi F."/>
            <person name="Huang T."/>
            <person name="Chambers A.H."/>
        </authorList>
    </citation>
    <scope>NUCLEOTIDE SEQUENCE [LARGE SCALE GENOMIC DNA]</scope>
    <source>
        <tissue evidence="14">Leaf</tissue>
    </source>
</reference>
<keyword evidence="4 12" id="KW-0493">Microtubule</keyword>
<dbReference type="EMBL" id="JADCNM010000001">
    <property type="protein sequence ID" value="KAG0501804.1"/>
    <property type="molecule type" value="Genomic_DNA"/>
</dbReference>
<evidence type="ECO:0000256" key="4">
    <source>
        <dbReference type="ARBA" id="ARBA00022701"/>
    </source>
</evidence>
<dbReference type="GO" id="GO:0072686">
    <property type="term" value="C:mitotic spindle"/>
    <property type="evidence" value="ECO:0007669"/>
    <property type="project" value="TreeGrafter"/>
</dbReference>
<feature type="domain" description="Kinesin motor" evidence="13">
    <location>
        <begin position="61"/>
        <end position="407"/>
    </location>
</feature>
<dbReference type="GO" id="GO:0008574">
    <property type="term" value="F:plus-end-directed microtubule motor activity"/>
    <property type="evidence" value="ECO:0007669"/>
    <property type="project" value="TreeGrafter"/>
</dbReference>
<keyword evidence="3" id="KW-0963">Cytoplasm</keyword>
<protein>
    <recommendedName>
        <fullName evidence="12">Kinesin-like protein</fullName>
    </recommendedName>
</protein>
<comment type="caution">
    <text evidence="14">The sequence shown here is derived from an EMBL/GenBank/DDBJ whole genome shotgun (WGS) entry which is preliminary data.</text>
</comment>
<accession>A0A835VIE5</accession>
<sequence length="444" mass="48764">MASGTYRNGATKAAKLDRTLSSTYATPKPAGKSRLAGSGAAIRRNSSAVTVAKDDAHVPGRVRVAVRLRPRNSEELVADADFADCVELQPELKRLKLRKNNWELETYEFDEVFTESASQKRVYEVVAKPVVESVLEGYNGTVMAYGQTGTGKTFTLGKLGEEDIAARGIMVRAMEDILADTSPTSDSVSVSYFQLYMETIQDLLFPGNDNIAIAEDPKSGDVSIPAATVVEVRDQKSFLELLRLGDAHRFAANTKLNTESSRSHAILMVHVRRSINGRNDSESSFPSDNGQSSSLVKSLRPPIVRKSKLVVVDLAGSERIDKSGSEGHMLEEAKSINLSLTALGKCINSLAEGSAHVPFRDSKLTRLLRDSFGGTARTSLVVTIGPSPRHRGETSSTIMFGQRAMKVENMVKLKEEFDYKSLCRRLDIELDKLIAENERQRKMF</sequence>
<dbReference type="SMART" id="SM00129">
    <property type="entry name" value="KISc"/>
    <property type="match status" value="1"/>
</dbReference>
<dbReference type="AlphaFoldDB" id="A0A835VIE5"/>
<feature type="binding site" evidence="11">
    <location>
        <begin position="146"/>
        <end position="153"/>
    </location>
    <ligand>
        <name>ATP</name>
        <dbReference type="ChEBI" id="CHEBI:30616"/>
    </ligand>
</feature>
<proteinExistence type="inferred from homology"/>
<dbReference type="InterPro" id="IPR036961">
    <property type="entry name" value="Kinesin_motor_dom_sf"/>
</dbReference>
<dbReference type="PROSITE" id="PS00411">
    <property type="entry name" value="KINESIN_MOTOR_1"/>
    <property type="match status" value="1"/>
</dbReference>
<evidence type="ECO:0000256" key="10">
    <source>
        <dbReference type="ARBA" id="ARBA00023212"/>
    </source>
</evidence>
<evidence type="ECO:0000256" key="8">
    <source>
        <dbReference type="ARBA" id="ARBA00023054"/>
    </source>
</evidence>
<dbReference type="InterPro" id="IPR019821">
    <property type="entry name" value="Kinesin_motor_CS"/>
</dbReference>
<dbReference type="InterPro" id="IPR001752">
    <property type="entry name" value="Kinesin_motor_dom"/>
</dbReference>
<comment type="subcellular location">
    <subcellularLocation>
        <location evidence="1">Cytoplasm</location>
        <location evidence="1">Cytoskeleton</location>
    </subcellularLocation>
</comment>
<dbReference type="Pfam" id="PF00225">
    <property type="entry name" value="Kinesin"/>
    <property type="match status" value="1"/>
</dbReference>
<evidence type="ECO:0000256" key="1">
    <source>
        <dbReference type="ARBA" id="ARBA00004245"/>
    </source>
</evidence>
<evidence type="ECO:0000256" key="3">
    <source>
        <dbReference type="ARBA" id="ARBA00022490"/>
    </source>
</evidence>
<dbReference type="PRINTS" id="PR00380">
    <property type="entry name" value="KINESINHEAVY"/>
</dbReference>
<dbReference type="Proteomes" id="UP000639772">
    <property type="component" value="Chromosome 1"/>
</dbReference>
<keyword evidence="10" id="KW-0206">Cytoskeleton</keyword>
<keyword evidence="5" id="KW-0677">Repeat</keyword>
<name>A0A835VIE5_VANPL</name>
<dbReference type="SUPFAM" id="SSF52540">
    <property type="entry name" value="P-loop containing nucleoside triphosphate hydrolases"/>
    <property type="match status" value="1"/>
</dbReference>
<evidence type="ECO:0000256" key="2">
    <source>
        <dbReference type="ARBA" id="ARBA00010103"/>
    </source>
</evidence>
<evidence type="ECO:0000256" key="5">
    <source>
        <dbReference type="ARBA" id="ARBA00022737"/>
    </source>
</evidence>
<evidence type="ECO:0000313" key="15">
    <source>
        <dbReference type="Proteomes" id="UP000639772"/>
    </source>
</evidence>
<evidence type="ECO:0000256" key="12">
    <source>
        <dbReference type="RuleBase" id="RU000394"/>
    </source>
</evidence>
<keyword evidence="8" id="KW-0175">Coiled coil</keyword>
<keyword evidence="9 11" id="KW-0505">Motor protein</keyword>
<keyword evidence="6 11" id="KW-0547">Nucleotide-binding</keyword>
<comment type="similarity">
    <text evidence="2">Belongs to the TRAFAC class myosin-kinesin ATPase superfamily. Kinesin family. Ungrouped subfamily.</text>
</comment>
<dbReference type="PANTHER" id="PTHR47970:SF30">
    <property type="entry name" value="KINESIN-LIKE PROTEIN"/>
    <property type="match status" value="1"/>
</dbReference>
<dbReference type="OrthoDB" id="3176171at2759"/>
<dbReference type="GO" id="GO:0008017">
    <property type="term" value="F:microtubule binding"/>
    <property type="evidence" value="ECO:0007669"/>
    <property type="project" value="InterPro"/>
</dbReference>
<evidence type="ECO:0000256" key="11">
    <source>
        <dbReference type="PROSITE-ProRule" id="PRU00283"/>
    </source>
</evidence>
<evidence type="ECO:0000256" key="7">
    <source>
        <dbReference type="ARBA" id="ARBA00022840"/>
    </source>
</evidence>
<dbReference type="GO" id="GO:0007018">
    <property type="term" value="P:microtubule-based movement"/>
    <property type="evidence" value="ECO:0007669"/>
    <property type="project" value="InterPro"/>
</dbReference>
<evidence type="ECO:0000313" key="14">
    <source>
        <dbReference type="EMBL" id="KAG0501804.1"/>
    </source>
</evidence>
<organism evidence="14 15">
    <name type="scientific">Vanilla planifolia</name>
    <name type="common">Vanilla</name>
    <dbReference type="NCBI Taxonomy" id="51239"/>
    <lineage>
        <taxon>Eukaryota</taxon>
        <taxon>Viridiplantae</taxon>
        <taxon>Streptophyta</taxon>
        <taxon>Embryophyta</taxon>
        <taxon>Tracheophyta</taxon>
        <taxon>Spermatophyta</taxon>
        <taxon>Magnoliopsida</taxon>
        <taxon>Liliopsida</taxon>
        <taxon>Asparagales</taxon>
        <taxon>Orchidaceae</taxon>
        <taxon>Vanilloideae</taxon>
        <taxon>Vanilleae</taxon>
        <taxon>Vanilla</taxon>
    </lineage>
</organism>
<dbReference type="CDD" id="cd00106">
    <property type="entry name" value="KISc"/>
    <property type="match status" value="1"/>
</dbReference>
<dbReference type="GO" id="GO:0090307">
    <property type="term" value="P:mitotic spindle assembly"/>
    <property type="evidence" value="ECO:0007669"/>
    <property type="project" value="TreeGrafter"/>
</dbReference>
<gene>
    <name evidence="14" type="ORF">HPP92_001876</name>
</gene>
<keyword evidence="7 11" id="KW-0067">ATP-binding</keyword>